<protein>
    <recommendedName>
        <fullName evidence="3">MarR family transcriptional regulator</fullName>
    </recommendedName>
</protein>
<dbReference type="RefSeq" id="WP_164583458.1">
    <property type="nucleotide sequence ID" value="NZ_BAABKC010000059.1"/>
</dbReference>
<dbReference type="Proteomes" id="UP001500124">
    <property type="component" value="Unassembled WGS sequence"/>
</dbReference>
<evidence type="ECO:0008006" key="3">
    <source>
        <dbReference type="Google" id="ProtNLM"/>
    </source>
</evidence>
<dbReference type="InterPro" id="IPR036390">
    <property type="entry name" value="WH_DNA-bd_sf"/>
</dbReference>
<reference evidence="2" key="1">
    <citation type="journal article" date="2019" name="Int. J. Syst. Evol. Microbiol.">
        <title>The Global Catalogue of Microorganisms (GCM) 10K type strain sequencing project: providing services to taxonomists for standard genome sequencing and annotation.</title>
        <authorList>
            <consortium name="The Broad Institute Genomics Platform"/>
            <consortium name="The Broad Institute Genome Sequencing Center for Infectious Disease"/>
            <person name="Wu L."/>
            <person name="Ma J."/>
        </authorList>
    </citation>
    <scope>NUCLEOTIDE SEQUENCE [LARGE SCALE GENOMIC DNA]</scope>
    <source>
        <strain evidence="2">JCM 18410</strain>
    </source>
</reference>
<accession>A0ABP9KNP4</accession>
<organism evidence="1 2">
    <name type="scientific">Streptomyces similanensis</name>
    <dbReference type="NCBI Taxonomy" id="1274988"/>
    <lineage>
        <taxon>Bacteria</taxon>
        <taxon>Bacillati</taxon>
        <taxon>Actinomycetota</taxon>
        <taxon>Actinomycetes</taxon>
        <taxon>Kitasatosporales</taxon>
        <taxon>Streptomycetaceae</taxon>
        <taxon>Streptomyces</taxon>
    </lineage>
</organism>
<dbReference type="InterPro" id="IPR036388">
    <property type="entry name" value="WH-like_DNA-bd_sf"/>
</dbReference>
<dbReference type="Gene3D" id="1.10.10.10">
    <property type="entry name" value="Winged helix-like DNA-binding domain superfamily/Winged helix DNA-binding domain"/>
    <property type="match status" value="1"/>
</dbReference>
<proteinExistence type="predicted"/>
<dbReference type="EMBL" id="BAABKC010000059">
    <property type="protein sequence ID" value="GAA5062718.1"/>
    <property type="molecule type" value="Genomic_DNA"/>
</dbReference>
<evidence type="ECO:0000313" key="2">
    <source>
        <dbReference type="Proteomes" id="UP001500124"/>
    </source>
</evidence>
<keyword evidence="2" id="KW-1185">Reference proteome</keyword>
<comment type="caution">
    <text evidence="1">The sequence shown here is derived from an EMBL/GenBank/DDBJ whole genome shotgun (WGS) entry which is preliminary data.</text>
</comment>
<gene>
    <name evidence="1" type="ORF">GCM10023336_41300</name>
</gene>
<evidence type="ECO:0000313" key="1">
    <source>
        <dbReference type="EMBL" id="GAA5062718.1"/>
    </source>
</evidence>
<sequence>MPVDPEPAGTRPAAEQVAASLMRVWQQAREDVAPTISDEQLRALLALESESDEAGVAVTLDVSPPVAAGLLASLVRRTLVRRLPSGGFSLTGAGRCVLEATRHRRRQLLEQTLVTAAPQDRRVLRDLLDQLHGHVTRLPLVPRMRAPL</sequence>
<dbReference type="SUPFAM" id="SSF46785">
    <property type="entry name" value="Winged helix' DNA-binding domain"/>
    <property type="match status" value="1"/>
</dbReference>
<name>A0ABP9KNP4_9ACTN</name>